<keyword evidence="3" id="KW-0560">Oxidoreductase</keyword>
<protein>
    <submittedName>
        <fullName evidence="6">F420-dependent oxidoreductase</fullName>
    </submittedName>
</protein>
<dbReference type="SUPFAM" id="SSF51679">
    <property type="entry name" value="Bacterial luciferase-like"/>
    <property type="match status" value="1"/>
</dbReference>
<dbReference type="NCBIfam" id="TIGR03621">
    <property type="entry name" value="F420_MSMEG_2516"/>
    <property type="match status" value="1"/>
</dbReference>
<dbReference type="InterPro" id="IPR050172">
    <property type="entry name" value="SsuD_RutA_monooxygenase"/>
</dbReference>
<keyword evidence="7" id="KW-1185">Reference proteome</keyword>
<dbReference type="InterPro" id="IPR036661">
    <property type="entry name" value="Luciferase-like_sf"/>
</dbReference>
<dbReference type="GO" id="GO:0008726">
    <property type="term" value="F:alkanesulfonate monooxygenase activity"/>
    <property type="evidence" value="ECO:0007669"/>
    <property type="project" value="TreeGrafter"/>
</dbReference>
<accession>A0A193BQ41</accession>
<gene>
    <name evidence="6" type="ORF">SD37_00635</name>
</gene>
<dbReference type="Gene3D" id="3.20.20.30">
    <property type="entry name" value="Luciferase-like domain"/>
    <property type="match status" value="1"/>
</dbReference>
<dbReference type="PANTHER" id="PTHR42847">
    <property type="entry name" value="ALKANESULFONATE MONOOXYGENASE"/>
    <property type="match status" value="1"/>
</dbReference>
<dbReference type="InterPro" id="IPR011251">
    <property type="entry name" value="Luciferase-like_dom"/>
</dbReference>
<dbReference type="RefSeq" id="WP_044849432.1">
    <property type="nucleotide sequence ID" value="NZ_CP016174.1"/>
</dbReference>
<evidence type="ECO:0000256" key="1">
    <source>
        <dbReference type="ARBA" id="ARBA00022630"/>
    </source>
</evidence>
<dbReference type="EMBL" id="CP016174">
    <property type="protein sequence ID" value="ANN14307.1"/>
    <property type="molecule type" value="Genomic_DNA"/>
</dbReference>
<dbReference type="PANTHER" id="PTHR42847:SF4">
    <property type="entry name" value="ALKANESULFONATE MONOOXYGENASE-RELATED"/>
    <property type="match status" value="1"/>
</dbReference>
<reference evidence="6 7" key="1">
    <citation type="journal article" date="2015" name="Genome Announc.">
        <title>Draft Genome Sequence of Norvancomycin-Producing Strain Amycolatopsis orientalis CPCC200066.</title>
        <authorList>
            <person name="Lei X."/>
            <person name="Yuan F."/>
            <person name="Shi Y."/>
            <person name="Li X."/>
            <person name="Wang L."/>
            <person name="Hong B."/>
        </authorList>
    </citation>
    <scope>NUCLEOTIDE SEQUENCE [LARGE SCALE GENOMIC DNA]</scope>
    <source>
        <strain evidence="6 7">B-37</strain>
    </source>
</reference>
<evidence type="ECO:0000313" key="6">
    <source>
        <dbReference type="EMBL" id="ANN14307.1"/>
    </source>
</evidence>
<keyword evidence="1" id="KW-0285">Flavoprotein</keyword>
<organism evidence="6 7">
    <name type="scientific">Amycolatopsis orientalis</name>
    <name type="common">Nocardia orientalis</name>
    <dbReference type="NCBI Taxonomy" id="31958"/>
    <lineage>
        <taxon>Bacteria</taxon>
        <taxon>Bacillati</taxon>
        <taxon>Actinomycetota</taxon>
        <taxon>Actinomycetes</taxon>
        <taxon>Pseudonocardiales</taxon>
        <taxon>Pseudonocardiaceae</taxon>
        <taxon>Amycolatopsis</taxon>
    </lineage>
</organism>
<keyword evidence="4" id="KW-0503">Monooxygenase</keyword>
<name>A0A193BQ41_AMYOR</name>
<dbReference type="STRING" id="31958.SD37_00635"/>
<evidence type="ECO:0000256" key="4">
    <source>
        <dbReference type="ARBA" id="ARBA00023033"/>
    </source>
</evidence>
<dbReference type="Proteomes" id="UP000093695">
    <property type="component" value="Chromosome"/>
</dbReference>
<dbReference type="AlphaFoldDB" id="A0A193BQ41"/>
<evidence type="ECO:0000256" key="2">
    <source>
        <dbReference type="ARBA" id="ARBA00022643"/>
    </source>
</evidence>
<evidence type="ECO:0000313" key="7">
    <source>
        <dbReference type="Proteomes" id="UP000093695"/>
    </source>
</evidence>
<dbReference type="eggNOG" id="COG2141">
    <property type="taxonomic scope" value="Bacteria"/>
</dbReference>
<keyword evidence="2" id="KW-0288">FMN</keyword>
<dbReference type="KEGG" id="aori:SD37_00635"/>
<dbReference type="GO" id="GO:0046306">
    <property type="term" value="P:alkanesulfonate catabolic process"/>
    <property type="evidence" value="ECO:0007669"/>
    <property type="project" value="TreeGrafter"/>
</dbReference>
<proteinExistence type="predicted"/>
<feature type="domain" description="Luciferase-like" evidence="5">
    <location>
        <begin position="29"/>
        <end position="270"/>
    </location>
</feature>
<dbReference type="Pfam" id="PF00296">
    <property type="entry name" value="Bac_luciferase"/>
    <property type="match status" value="1"/>
</dbReference>
<evidence type="ECO:0000256" key="3">
    <source>
        <dbReference type="ARBA" id="ARBA00023002"/>
    </source>
</evidence>
<dbReference type="InterPro" id="IPR019923">
    <property type="entry name" value="Lucif-like_OxRdtase_MSMEG_2516"/>
</dbReference>
<sequence length="298" mass="32413">MTTGGKPKPFKFGVNMIVPESRAAWVGKCRKAEDLGFDVVGAADHIGMAPPFPALVLAAEVTERVRLNTFVINTAFYNPVLLARDVTGTDQFTEGRLELGLGAGYVKSEFEAAGMEFPRAGQRVDHLEHTIKELKRLYADEAHKPETVQKPGPPLMIAGRGDRLLGLAAEHADIIGFTGTKAVPDGGALAPDDADGIAERVDFVRGKLNGRDVELNLLPHFVAVVEDRQKGLENLRELVKGQLSVDQLAVLPTALVGTHEQIAEQLLAHRERFGFSYFTVLEHNMEALAPVIELLRAP</sequence>
<evidence type="ECO:0000259" key="5">
    <source>
        <dbReference type="Pfam" id="PF00296"/>
    </source>
</evidence>